<dbReference type="EC" id="1.14.15.7" evidence="4"/>
<evidence type="ECO:0000313" key="9">
    <source>
        <dbReference type="EMBL" id="VUC35328.1"/>
    </source>
</evidence>
<dbReference type="SUPFAM" id="SSF55961">
    <property type="entry name" value="Bet v1-like"/>
    <property type="match status" value="1"/>
</dbReference>
<dbReference type="InterPro" id="IPR036922">
    <property type="entry name" value="Rieske_2Fe-2S_sf"/>
</dbReference>
<feature type="domain" description="Aromatic-ring-hydroxylating dioxygenase alpha subunit C-terminal" evidence="8">
    <location>
        <begin position="180"/>
        <end position="286"/>
    </location>
</feature>
<evidence type="ECO:0000256" key="6">
    <source>
        <dbReference type="ARBA" id="ARBA00049097"/>
    </source>
</evidence>
<comment type="function">
    <text evidence="1">Catalyzes the first step of the osmoprotectant glycine betaine synthesis.</text>
</comment>
<evidence type="ECO:0000256" key="2">
    <source>
        <dbReference type="ARBA" id="ARBA00004866"/>
    </source>
</evidence>
<reference evidence="9 10" key="1">
    <citation type="submission" date="2019-06" db="EMBL/GenBank/DDBJ databases">
        <authorList>
            <person name="Broberg M."/>
        </authorList>
    </citation>
    <scope>NUCLEOTIDE SEQUENCE [LARGE SCALE GENOMIC DNA]</scope>
</reference>
<sequence>MDVCTSTLPASWYTSNDLYTLERRAVFYKSWTLLGPVTKWPNAGEDYPNEIAQVHFIVRRASADWRSLKVFSLNGLEMRSHLSPTGLLFLALSDEAVSFEEFFPGLEELIAKADFTQYLLRRPLKYTTKANWKTMVDGYQECLHCAYAHPAFAKVYSPVSYKVVNHKNYSQHFTCSENPLDGLFIYMFPNATLSLYAGGVTSWRIMPQEDASSSVMEFDYYHEAEAGSKEFEDYFKFTRTVALEDLELAERAQINLNIGIYTEGLLNPNKENGVSYYQTQVLDMCSAQYEKEQEQDTSSSAQRPFTPKIAQMTDPTCA</sequence>
<evidence type="ECO:0000256" key="3">
    <source>
        <dbReference type="ARBA" id="ARBA00010848"/>
    </source>
</evidence>
<feature type="domain" description="Aromatic-ring-hydroxylating dioxygenase alpha subunit C-terminal" evidence="8">
    <location>
        <begin position="120"/>
        <end position="158"/>
    </location>
</feature>
<comment type="similarity">
    <text evidence="3">Belongs to the choline monooxygenase family.</text>
</comment>
<evidence type="ECO:0000256" key="1">
    <source>
        <dbReference type="ARBA" id="ARBA00002149"/>
    </source>
</evidence>
<dbReference type="CDD" id="cd00680">
    <property type="entry name" value="RHO_alpha_C"/>
    <property type="match status" value="1"/>
</dbReference>
<dbReference type="PANTHER" id="PTHR43756">
    <property type="entry name" value="CHOLINE MONOOXYGENASE, CHLOROPLASTIC"/>
    <property type="match status" value="1"/>
</dbReference>
<dbReference type="EMBL" id="CABFNS010000909">
    <property type="protein sequence ID" value="VUC35328.1"/>
    <property type="molecule type" value="Genomic_DNA"/>
</dbReference>
<dbReference type="InterPro" id="IPR001663">
    <property type="entry name" value="Rng_hydr_dOase-A"/>
</dbReference>
<evidence type="ECO:0000259" key="8">
    <source>
        <dbReference type="Pfam" id="PF00848"/>
    </source>
</evidence>
<evidence type="ECO:0000256" key="7">
    <source>
        <dbReference type="SAM" id="MobiDB-lite"/>
    </source>
</evidence>
<comment type="caution">
    <text evidence="9">The sequence shown here is derived from an EMBL/GenBank/DDBJ whole genome shotgun (WGS) entry which is preliminary data.</text>
</comment>
<name>A0ABY6UV92_BIOOC</name>
<gene>
    <name evidence="9" type="ORF">CLO192961_LOCUS408927</name>
</gene>
<comment type="catalytic activity">
    <reaction evidence="6">
        <text>choline + 2 reduced [2Fe-2S]-[ferredoxin] + O2 + 2 H(+) = betaine aldehyde hydrate + 2 oxidized [2Fe-2S]-[ferredoxin] + H2O</text>
        <dbReference type="Rhea" id="RHEA:17769"/>
        <dbReference type="Rhea" id="RHEA-COMP:10000"/>
        <dbReference type="Rhea" id="RHEA-COMP:10001"/>
        <dbReference type="ChEBI" id="CHEBI:15354"/>
        <dbReference type="ChEBI" id="CHEBI:15377"/>
        <dbReference type="ChEBI" id="CHEBI:15378"/>
        <dbReference type="ChEBI" id="CHEBI:15379"/>
        <dbReference type="ChEBI" id="CHEBI:15870"/>
        <dbReference type="ChEBI" id="CHEBI:33737"/>
        <dbReference type="ChEBI" id="CHEBI:33738"/>
        <dbReference type="EC" id="1.14.15.7"/>
    </reaction>
</comment>
<accession>A0ABY6UV92</accession>
<dbReference type="SUPFAM" id="SSF50022">
    <property type="entry name" value="ISP domain"/>
    <property type="match status" value="1"/>
</dbReference>
<proteinExistence type="inferred from homology"/>
<dbReference type="Pfam" id="PF00848">
    <property type="entry name" value="Ring_hydroxyl_A"/>
    <property type="match status" value="2"/>
</dbReference>
<protein>
    <recommendedName>
        <fullName evidence="5">Choline monooxygenase, chloroplastic</fullName>
        <ecNumber evidence="4">1.14.15.7</ecNumber>
    </recommendedName>
</protein>
<evidence type="ECO:0000313" key="10">
    <source>
        <dbReference type="Proteomes" id="UP000766486"/>
    </source>
</evidence>
<dbReference type="InterPro" id="IPR015879">
    <property type="entry name" value="Ring_hydroxy_dOase_asu_C_dom"/>
</dbReference>
<feature type="region of interest" description="Disordered" evidence="7">
    <location>
        <begin position="288"/>
        <end position="318"/>
    </location>
</feature>
<evidence type="ECO:0000256" key="5">
    <source>
        <dbReference type="ARBA" id="ARBA00014931"/>
    </source>
</evidence>
<comment type="pathway">
    <text evidence="2">Amine and polyamine biosynthesis; betaine biosynthesis via choline pathway; betaine aldehyde from choline (monooxygenase route): step 1/1.</text>
</comment>
<dbReference type="Gene3D" id="3.90.380.10">
    <property type="entry name" value="Naphthalene 1,2-dioxygenase Alpha Subunit, Chain A, domain 1"/>
    <property type="match status" value="3"/>
</dbReference>
<evidence type="ECO:0000256" key="4">
    <source>
        <dbReference type="ARBA" id="ARBA00012763"/>
    </source>
</evidence>
<dbReference type="Proteomes" id="UP000766486">
    <property type="component" value="Unassembled WGS sequence"/>
</dbReference>
<keyword evidence="10" id="KW-1185">Reference proteome</keyword>
<dbReference type="PANTHER" id="PTHR43756:SF3">
    <property type="entry name" value="CHOLINE MONOOXYGENASE, CHLOROPLASTIC"/>
    <property type="match status" value="1"/>
</dbReference>
<organism evidence="9 10">
    <name type="scientific">Bionectria ochroleuca</name>
    <name type="common">Gliocladium roseum</name>
    <dbReference type="NCBI Taxonomy" id="29856"/>
    <lineage>
        <taxon>Eukaryota</taxon>
        <taxon>Fungi</taxon>
        <taxon>Dikarya</taxon>
        <taxon>Ascomycota</taxon>
        <taxon>Pezizomycotina</taxon>
        <taxon>Sordariomycetes</taxon>
        <taxon>Hypocreomycetidae</taxon>
        <taxon>Hypocreales</taxon>
        <taxon>Bionectriaceae</taxon>
        <taxon>Clonostachys</taxon>
    </lineage>
</organism>